<sequence>MKHKRTEFILHLISEVAHFVLDADPSRMVISLHQEKDGLHLAIFDDRTRNAEELQSIRKSLEHQERPELAGYYGSMAGYDMLGEARLDLVGWQIKAATVSDTGSGTQIDLWLGGDRFDPEKFTLGNTKQ</sequence>
<proteinExistence type="predicted"/>
<reference evidence="1 2" key="1">
    <citation type="submission" date="2017-03" db="EMBL/GenBank/DDBJ databases">
        <title>Draft Genome sequence of Marispirochaeta sp. strain JC444.</title>
        <authorList>
            <person name="Shivani Y."/>
            <person name="Subhash Y."/>
            <person name="Sasikala C."/>
            <person name="Ramana C."/>
        </authorList>
    </citation>
    <scope>NUCLEOTIDE SEQUENCE [LARGE SCALE GENOMIC DNA]</scope>
    <source>
        <strain evidence="1 2">JC444</strain>
    </source>
</reference>
<dbReference type="STRING" id="1963862.B4O97_08225"/>
<comment type="caution">
    <text evidence="1">The sequence shown here is derived from an EMBL/GenBank/DDBJ whole genome shotgun (WGS) entry which is preliminary data.</text>
</comment>
<accession>A0A1Y1RYG7</accession>
<dbReference type="OrthoDB" id="370032at2"/>
<name>A0A1Y1RYG7_9SPIO</name>
<dbReference type="AlphaFoldDB" id="A0A1Y1RYG7"/>
<dbReference type="RefSeq" id="WP_083049903.1">
    <property type="nucleotide sequence ID" value="NZ_CAXXQO010000003.1"/>
</dbReference>
<dbReference type="EMBL" id="MWQY01000008">
    <property type="protein sequence ID" value="ORC35621.1"/>
    <property type="molecule type" value="Genomic_DNA"/>
</dbReference>
<dbReference type="Proteomes" id="UP000192343">
    <property type="component" value="Unassembled WGS sequence"/>
</dbReference>
<evidence type="ECO:0000313" key="2">
    <source>
        <dbReference type="Proteomes" id="UP000192343"/>
    </source>
</evidence>
<gene>
    <name evidence="1" type="ORF">B4O97_08225</name>
</gene>
<keyword evidence="2" id="KW-1185">Reference proteome</keyword>
<organism evidence="1 2">
    <name type="scientific">Marispirochaeta aestuarii</name>
    <dbReference type="NCBI Taxonomy" id="1963862"/>
    <lineage>
        <taxon>Bacteria</taxon>
        <taxon>Pseudomonadati</taxon>
        <taxon>Spirochaetota</taxon>
        <taxon>Spirochaetia</taxon>
        <taxon>Spirochaetales</taxon>
        <taxon>Spirochaetaceae</taxon>
        <taxon>Marispirochaeta</taxon>
    </lineage>
</organism>
<evidence type="ECO:0000313" key="1">
    <source>
        <dbReference type="EMBL" id="ORC35621.1"/>
    </source>
</evidence>
<protein>
    <submittedName>
        <fullName evidence="1">Uncharacterized protein</fullName>
    </submittedName>
</protein>